<dbReference type="KEGG" id="cber:B5D82_17330"/>
<evidence type="ECO:0000313" key="3">
    <source>
        <dbReference type="Proteomes" id="UP000202259"/>
    </source>
</evidence>
<dbReference type="RefSeq" id="WP_081153299.1">
    <property type="nucleotide sequence ID" value="NZ_CP020465.1"/>
</dbReference>
<evidence type="ECO:0000256" key="1">
    <source>
        <dbReference type="SAM" id="Coils"/>
    </source>
</evidence>
<keyword evidence="1" id="KW-0175">Coiled coil</keyword>
<dbReference type="EMBL" id="CP020465">
    <property type="protein sequence ID" value="ASP49377.1"/>
    <property type="molecule type" value="Genomic_DNA"/>
</dbReference>
<dbReference type="AlphaFoldDB" id="A0A222GC05"/>
<feature type="coiled-coil region" evidence="1">
    <location>
        <begin position="754"/>
        <end position="781"/>
    </location>
</feature>
<organism evidence="2 3">
    <name type="scientific">Cognaticolwellia beringensis</name>
    <dbReference type="NCBI Taxonomy" id="1967665"/>
    <lineage>
        <taxon>Bacteria</taxon>
        <taxon>Pseudomonadati</taxon>
        <taxon>Pseudomonadota</taxon>
        <taxon>Gammaproteobacteria</taxon>
        <taxon>Alteromonadales</taxon>
        <taxon>Colwelliaceae</taxon>
        <taxon>Cognaticolwellia</taxon>
    </lineage>
</organism>
<evidence type="ECO:0000313" key="2">
    <source>
        <dbReference type="EMBL" id="ASP49377.1"/>
    </source>
</evidence>
<dbReference type="Pfam" id="PF03993">
    <property type="entry name" value="DUF349"/>
    <property type="match status" value="2"/>
</dbReference>
<gene>
    <name evidence="2" type="ORF">B5D82_17330</name>
</gene>
<protein>
    <submittedName>
        <fullName evidence="2">DUF349 domain-containing protein</fullName>
    </submittedName>
</protein>
<sequence length="953" mass="110186">MIFSKFLKKKWQHKNSTVRVEAINTSLSIAEPEQREIILELARTDDSENVRRAALIKLDNFQSWLTHSQENTMVKVKQYAIKKVAAILTDQDAIKLSEQDKLTYIANHNDYSFYEHWLKLTENANLIIALFEKLATKNQLSEHTSKQVLKPGLLINLFGQKQNIQVQEYIIDKVDDVDTLEKLKKKSQQAEITQQLSEKIAQLQLAIDQPIALRKKVNLVLAKLQALKDQYEYKVYLEKRALLNQEWQALVADFSCFEPLEISVFTDKQATIVSQLDKLFAAKAEQHAQAEISRELIEKKQQARIHFDKTLAIIDQTLTTSIFENDEIEEQQYQTLFDKLTSEIIASALNKDEQNEFIAKICQQQQKLQQLPEIAQSVSDATHLISKISQLAMPTTVLEMNERLPVYQSWLTDWKNAEKNSSGTLPDSIKNAATEIQRNWRQAIKPLQQAQKQEFSVTQKKLHDVRRLIAAGKYNAAFGVFKKAKQLFNALSDQQQYRIQKDYDSLSEKIAELADWEHYIATPRKQQLLTDIKAIVETPLDNPNEQAEKVKQYRKIWNSLGHADDDAEQSLNTEFNKLCETAFTPCRLFFAEQEKIRAQHLITRQSFVEQAKLLAEQLTPPKDNDDETTAVDFKNLETELNQIIKQWQSAGQVDRAVYQEINEQFNLVLQPIKSAIKVFHQENKLLKQQLILNAEKLLADDDIFAAVNQVKSLQTQWRNTGYAGPKIENKLWQSFRKINDDIFAKRDQKSLQEKSAITAKAVELESTLTKLEAEFSQVTELNELQNFEQALQSLHRDVMQQKPKMVNLEKQITAKEKAIAKKIVDFKYANEKRQWGYLFSILEESISNDKSFTEHNDYSHLTAFWQKKLKELANNVTHFNREDATLELEILSGIPSPSELQQRRMKVQVDLMQAQMSSGATIDLPDKFAQWLMLGKLGQHDLVLLERIKPIFQ</sequence>
<dbReference type="Proteomes" id="UP000202259">
    <property type="component" value="Chromosome"/>
</dbReference>
<proteinExistence type="predicted"/>
<keyword evidence="3" id="KW-1185">Reference proteome</keyword>
<accession>A0A222GC05</accession>
<dbReference type="InterPro" id="IPR007139">
    <property type="entry name" value="DUF349"/>
</dbReference>
<dbReference type="OrthoDB" id="5523335at2"/>
<name>A0A222GC05_9GAMM</name>
<reference evidence="2 3" key="1">
    <citation type="submission" date="2017-08" db="EMBL/GenBank/DDBJ databases">
        <title>Complete genome of Colwellia sp. NB097-1, a psychrophile bacterium ioslated from Bering Sea.</title>
        <authorList>
            <person name="Chen X."/>
        </authorList>
    </citation>
    <scope>NUCLEOTIDE SEQUENCE [LARGE SCALE GENOMIC DNA]</scope>
    <source>
        <strain evidence="2 3">NB097-1</strain>
    </source>
</reference>